<feature type="domain" description="Response regulatory" evidence="24">
    <location>
        <begin position="719"/>
        <end position="835"/>
    </location>
</feature>
<organism evidence="28 29">
    <name type="scientific">Synechocystis sp. (strain ATCC 27184 / PCC 6803 / Kazusa)</name>
    <dbReference type="NCBI Taxonomy" id="1111708"/>
    <lineage>
        <taxon>Bacteria</taxon>
        <taxon>Bacillati</taxon>
        <taxon>Cyanobacteriota</taxon>
        <taxon>Cyanophyceae</taxon>
        <taxon>Synechococcales</taxon>
        <taxon>Merismopediaceae</taxon>
        <taxon>Synechocystis</taxon>
    </lineage>
</organism>
<dbReference type="CDD" id="cd00082">
    <property type="entry name" value="HisKA"/>
    <property type="match status" value="1"/>
</dbReference>
<dbReference type="eggNOG" id="COG2198">
    <property type="taxonomic scope" value="Bacteria"/>
</dbReference>
<dbReference type="SMART" id="SM00091">
    <property type="entry name" value="PAS"/>
    <property type="match status" value="1"/>
</dbReference>
<keyword evidence="10 28" id="KW-0418">Kinase</keyword>
<evidence type="ECO:0000259" key="24">
    <source>
        <dbReference type="PROSITE" id="PS50110"/>
    </source>
</evidence>
<evidence type="ECO:0000256" key="13">
    <source>
        <dbReference type="ARBA" id="ARBA00023012"/>
    </source>
</evidence>
<comment type="catalytic activity">
    <reaction evidence="1">
        <text>ATP + protein L-histidine = ADP + protein N-phospho-L-histidine.</text>
        <dbReference type="EC" id="2.7.13.3"/>
    </reaction>
</comment>
<dbReference type="eggNOG" id="COG0784">
    <property type="taxonomic scope" value="Bacteria"/>
</dbReference>
<evidence type="ECO:0000256" key="16">
    <source>
        <dbReference type="ARBA" id="ARBA00068150"/>
    </source>
</evidence>
<dbReference type="STRING" id="1148.gene:10498868"/>
<evidence type="ECO:0000256" key="4">
    <source>
        <dbReference type="ARBA" id="ARBA00012438"/>
    </source>
</evidence>
<feature type="domain" description="Histidine kinase" evidence="23">
    <location>
        <begin position="464"/>
        <end position="685"/>
    </location>
</feature>
<dbReference type="InterPro" id="IPR003661">
    <property type="entry name" value="HisK_dim/P_dom"/>
</dbReference>
<evidence type="ECO:0000256" key="7">
    <source>
        <dbReference type="ARBA" id="ARBA00022679"/>
    </source>
</evidence>
<dbReference type="IntAct" id="P73932">
    <property type="interactions" value="4"/>
</dbReference>
<dbReference type="PhylomeDB" id="P73932"/>
<dbReference type="eggNOG" id="COG2203">
    <property type="taxonomic scope" value="Bacteria"/>
</dbReference>
<evidence type="ECO:0000256" key="5">
    <source>
        <dbReference type="ARBA" id="ARBA00022475"/>
    </source>
</evidence>
<dbReference type="PRINTS" id="PR00344">
    <property type="entry name" value="BCTRLSENSOR"/>
</dbReference>
<feature type="domain" description="PAC" evidence="26">
    <location>
        <begin position="369"/>
        <end position="421"/>
    </location>
</feature>
<dbReference type="CDD" id="cd00130">
    <property type="entry name" value="PAS"/>
    <property type="match status" value="1"/>
</dbReference>
<evidence type="ECO:0000256" key="14">
    <source>
        <dbReference type="ARBA" id="ARBA00023136"/>
    </source>
</evidence>
<dbReference type="AlphaFoldDB" id="P73932"/>
<feature type="chain" id="PRO_5004161257" description="Circadian input-output histidine kinase CikA" evidence="22">
    <location>
        <begin position="33"/>
        <end position="950"/>
    </location>
</feature>
<dbReference type="SMART" id="SM00086">
    <property type="entry name" value="PAC"/>
    <property type="match status" value="1"/>
</dbReference>
<dbReference type="SUPFAM" id="SSF52172">
    <property type="entry name" value="CheY-like"/>
    <property type="match status" value="1"/>
</dbReference>
<evidence type="ECO:0000256" key="20">
    <source>
        <dbReference type="SAM" id="Coils"/>
    </source>
</evidence>
<dbReference type="SMART" id="SM00065">
    <property type="entry name" value="GAF"/>
    <property type="match status" value="1"/>
</dbReference>
<evidence type="ECO:0000256" key="19">
    <source>
        <dbReference type="PROSITE-ProRule" id="PRU00169"/>
    </source>
</evidence>
<dbReference type="Gene3D" id="2.10.70.100">
    <property type="match status" value="1"/>
</dbReference>
<evidence type="ECO:0000313" key="29">
    <source>
        <dbReference type="Proteomes" id="UP000001425"/>
    </source>
</evidence>
<keyword evidence="11" id="KW-0067">ATP-binding</keyword>
<dbReference type="PANTHER" id="PTHR45339">
    <property type="entry name" value="HYBRID SIGNAL TRANSDUCTION HISTIDINE KINASE J"/>
    <property type="match status" value="1"/>
</dbReference>
<comment type="subunit">
    <text evidence="15">At low DSF concentrations, interacts with RpfF.</text>
</comment>
<keyword evidence="14 21" id="KW-0472">Membrane</keyword>
<dbReference type="InterPro" id="IPR008207">
    <property type="entry name" value="Sig_transdc_His_kin_Hpt_dom"/>
</dbReference>
<dbReference type="PaxDb" id="1148-1653081"/>
<dbReference type="SUPFAM" id="SSF55874">
    <property type="entry name" value="ATPase domain of HSP90 chaperone/DNA topoisomerase II/histidine kinase"/>
    <property type="match status" value="1"/>
</dbReference>
<dbReference type="Pfam" id="PF08447">
    <property type="entry name" value="PAS_3"/>
    <property type="match status" value="1"/>
</dbReference>
<feature type="domain" description="HPt" evidence="27">
    <location>
        <begin position="873"/>
        <end position="950"/>
    </location>
</feature>
<dbReference type="InterPro" id="IPR035965">
    <property type="entry name" value="PAS-like_dom_sf"/>
</dbReference>
<accession>P73932</accession>
<dbReference type="InterPro" id="IPR036890">
    <property type="entry name" value="HATPase_C_sf"/>
</dbReference>
<evidence type="ECO:0000256" key="8">
    <source>
        <dbReference type="ARBA" id="ARBA00022692"/>
    </source>
</evidence>
<evidence type="ECO:0000256" key="3">
    <source>
        <dbReference type="ARBA" id="ARBA00006402"/>
    </source>
</evidence>
<dbReference type="SMART" id="SM00388">
    <property type="entry name" value="HisKA"/>
    <property type="match status" value="1"/>
</dbReference>
<dbReference type="Proteomes" id="UP000001425">
    <property type="component" value="Chromosome"/>
</dbReference>
<evidence type="ECO:0000259" key="27">
    <source>
        <dbReference type="PROSITE" id="PS50894"/>
    </source>
</evidence>
<dbReference type="EMBL" id="BA000022">
    <property type="protein sequence ID" value="BAA17998.1"/>
    <property type="molecule type" value="Genomic_DNA"/>
</dbReference>
<comment type="similarity">
    <text evidence="3">In the N-terminal section; belongs to the phytochrome family.</text>
</comment>
<dbReference type="SUPFAM" id="SSF55785">
    <property type="entry name" value="PYP-like sensor domain (PAS domain)"/>
    <property type="match status" value="1"/>
</dbReference>
<dbReference type="Gene3D" id="3.30.450.40">
    <property type="match status" value="1"/>
</dbReference>
<dbReference type="CDD" id="cd00088">
    <property type="entry name" value="HPT"/>
    <property type="match status" value="1"/>
</dbReference>
<feature type="signal peptide" evidence="22">
    <location>
        <begin position="1"/>
        <end position="32"/>
    </location>
</feature>
<dbReference type="PROSITE" id="PS50110">
    <property type="entry name" value="RESPONSE_REGULATORY"/>
    <property type="match status" value="1"/>
</dbReference>
<dbReference type="CDD" id="cd16922">
    <property type="entry name" value="HATPase_EvgS-ArcB-TorS-like"/>
    <property type="match status" value="1"/>
</dbReference>
<evidence type="ECO:0000256" key="9">
    <source>
        <dbReference type="ARBA" id="ARBA00022741"/>
    </source>
</evidence>
<dbReference type="Gene3D" id="1.20.120.160">
    <property type="entry name" value="HPT domain"/>
    <property type="match status" value="1"/>
</dbReference>
<dbReference type="Gene3D" id="3.30.450.20">
    <property type="entry name" value="PAS domain"/>
    <property type="match status" value="1"/>
</dbReference>
<dbReference type="NCBIfam" id="TIGR00229">
    <property type="entry name" value="sensory_box"/>
    <property type="match status" value="1"/>
</dbReference>
<evidence type="ECO:0000259" key="23">
    <source>
        <dbReference type="PROSITE" id="PS50109"/>
    </source>
</evidence>
<feature type="domain" description="PAS" evidence="25">
    <location>
        <begin position="294"/>
        <end position="366"/>
    </location>
</feature>
<keyword evidence="9" id="KW-0547">Nucleotide-binding</keyword>
<dbReference type="Pfam" id="PF13185">
    <property type="entry name" value="GAF_2"/>
    <property type="match status" value="1"/>
</dbReference>
<keyword evidence="8 21" id="KW-0812">Transmembrane</keyword>
<dbReference type="SUPFAM" id="SSF47384">
    <property type="entry name" value="Homodimeric domain of signal transducing histidine kinase"/>
    <property type="match status" value="1"/>
</dbReference>
<dbReference type="InterPro" id="IPR011006">
    <property type="entry name" value="CheY-like_superfamily"/>
</dbReference>
<keyword evidence="7" id="KW-0808">Transferase</keyword>
<keyword evidence="22" id="KW-0732">Signal</keyword>
<sequence>MKSFFLNTFSPLRSTARFWVLVALLTSMELSASQLRDTEQAVAIEESKCTDCVEGRGTGIVRGESFAQVETVPTEAKVEQIKPMIERISPHLGLVGFGLAFIGVLWLTYLLKKDRQTKAQLAFQARRSDVLLELPQYADRLSEVEFLQRGQEFAEELTKSKIAFIHFVNDDEQTIELVAWSRATLANYCRVVAASHYPVEEAGIWADALRLRRPVLINDYATHQGKKGLPEGHAYLARLISVPVIDDGKVVMLTGVGNKDVFYTDQDVETVQLISNEIWRIARSRRLVKKLTESENRYRLAQAIAKIGNWELDYATNVLFWSPEVFNLFEIAPQDFAGTYEAFLNLIHPGDRELVDEAYQCHLQKYQPYDIVHRLLMPDGRIKYVQEQCNTVFDKNNLPLLSRGTIQDVTELQEAQISLEHLNEKLEQRIQERTQELENSQESLLEAKLVAEGATKAKSEFLANMSHEIRTPMNAIIGMSELVLQTDLTSQQRNYLQKVQYAGELLLGIINNILDFSKMEAGKLELEQKPFSVEEVMGNLHSILGIQAEAKGLTLNFHLDPRIPPILVGDRLRLSQILINLGNNAVKFTNQGEITIRGQLLKTENEQTKLQFSVTDTGIGLTPDQQSKLFQWFNQGETSTSRQYGGTGLGLAISKSLTELMGGDIWLESVVGQGSTFHFTVCLGTASPAVAQDYLVSRVSILEAKPSVTQAITQLEGASILLVEDNEINREFAHDLLTSKGLRVQVANNGQEALTLLTSNTYDAILMDIQMPMLNGYDATRAIRQQEYHRNLPIIAMTANAMAGDQEKALDAGMNDHLTKPIKPDLLFQTLAHWIPPNSAREKKNPSSNLKADLSFSSMTGINQQIGMQYIENVELYHRLLVKFGDRYSNFADQFRTEQASDDPTAATRYAHSIKGAAALLGIENVHHTAQQLEDSCREHESPEMIDRHL</sequence>
<dbReference type="InterPro" id="IPR001610">
    <property type="entry name" value="PAC"/>
</dbReference>
<dbReference type="KEGG" id="syn:slr2104"/>
<dbReference type="EC" id="2.7.13.3" evidence="4"/>
<dbReference type="InParanoid" id="P73932"/>
<dbReference type="FunFam" id="3.30.565.10:FF:000010">
    <property type="entry name" value="Sensor histidine kinase RcsC"/>
    <property type="match status" value="1"/>
</dbReference>
<evidence type="ECO:0000259" key="26">
    <source>
        <dbReference type="PROSITE" id="PS50113"/>
    </source>
</evidence>
<dbReference type="PROSITE" id="PS50109">
    <property type="entry name" value="HIS_KIN"/>
    <property type="match status" value="1"/>
</dbReference>
<evidence type="ECO:0000256" key="12">
    <source>
        <dbReference type="ARBA" id="ARBA00022989"/>
    </source>
</evidence>
<dbReference type="PANTHER" id="PTHR45339:SF1">
    <property type="entry name" value="HYBRID SIGNAL TRANSDUCTION HISTIDINE KINASE J"/>
    <property type="match status" value="1"/>
</dbReference>
<dbReference type="GO" id="GO:0005886">
    <property type="term" value="C:plasma membrane"/>
    <property type="evidence" value="ECO:0007669"/>
    <property type="project" value="UniProtKB-SubCell"/>
</dbReference>
<dbReference type="Gene3D" id="1.10.287.130">
    <property type="match status" value="1"/>
</dbReference>
<dbReference type="Gene3D" id="3.30.565.10">
    <property type="entry name" value="Histidine kinase-like ATPase, C-terminal domain"/>
    <property type="match status" value="1"/>
</dbReference>
<dbReference type="InterPro" id="IPR036641">
    <property type="entry name" value="HPT_dom_sf"/>
</dbReference>
<dbReference type="InterPro" id="IPR000700">
    <property type="entry name" value="PAS-assoc_C"/>
</dbReference>
<evidence type="ECO:0000256" key="18">
    <source>
        <dbReference type="PROSITE-ProRule" id="PRU00110"/>
    </source>
</evidence>
<feature type="transmembrane region" description="Helical" evidence="21">
    <location>
        <begin position="92"/>
        <end position="111"/>
    </location>
</feature>
<feature type="coiled-coil region" evidence="20">
    <location>
        <begin position="409"/>
        <end position="443"/>
    </location>
</feature>
<dbReference type="SUPFAM" id="SSF55781">
    <property type="entry name" value="GAF domain-like"/>
    <property type="match status" value="1"/>
</dbReference>
<keyword evidence="12 21" id="KW-1133">Transmembrane helix</keyword>
<name>P73932_SYNY3</name>
<keyword evidence="13" id="KW-0902">Two-component regulatory system</keyword>
<dbReference type="InterPro" id="IPR036097">
    <property type="entry name" value="HisK_dim/P_sf"/>
</dbReference>
<dbReference type="GO" id="GO:0000155">
    <property type="term" value="F:phosphorelay sensor kinase activity"/>
    <property type="evidence" value="ECO:0007669"/>
    <property type="project" value="InterPro"/>
</dbReference>
<dbReference type="CDD" id="cd17546">
    <property type="entry name" value="REC_hyHK_CKI1_RcsC-like"/>
    <property type="match status" value="1"/>
</dbReference>
<dbReference type="eggNOG" id="COG2205">
    <property type="taxonomic scope" value="Bacteria"/>
</dbReference>
<gene>
    <name evidence="28" type="ordered locus">slr2104</name>
</gene>
<dbReference type="eggNOG" id="COG2202">
    <property type="taxonomic scope" value="Bacteria"/>
</dbReference>
<dbReference type="InterPro" id="IPR005467">
    <property type="entry name" value="His_kinase_dom"/>
</dbReference>
<evidence type="ECO:0000313" key="28">
    <source>
        <dbReference type="EMBL" id="BAA17998.1"/>
    </source>
</evidence>
<evidence type="ECO:0000256" key="17">
    <source>
        <dbReference type="ARBA" id="ARBA00074306"/>
    </source>
</evidence>
<dbReference type="FunFam" id="1.10.287.130:FF:000002">
    <property type="entry name" value="Two-component osmosensing histidine kinase"/>
    <property type="match status" value="1"/>
</dbReference>
<evidence type="ECO:0000256" key="22">
    <source>
        <dbReference type="SAM" id="SignalP"/>
    </source>
</evidence>
<feature type="modified residue" description="4-aspartylphosphate" evidence="19">
    <location>
        <position position="768"/>
    </location>
</feature>
<dbReference type="PROSITE" id="PS50113">
    <property type="entry name" value="PAC"/>
    <property type="match status" value="1"/>
</dbReference>
<dbReference type="EnsemblBacteria" id="BAA17998">
    <property type="protein sequence ID" value="BAA17998"/>
    <property type="gene ID" value="BAA17998"/>
</dbReference>
<dbReference type="InterPro" id="IPR001789">
    <property type="entry name" value="Sig_transdc_resp-reg_receiver"/>
</dbReference>
<evidence type="ECO:0000256" key="1">
    <source>
        <dbReference type="ARBA" id="ARBA00000085"/>
    </source>
</evidence>
<dbReference type="Gene3D" id="3.40.50.2300">
    <property type="match status" value="1"/>
</dbReference>
<keyword evidence="20" id="KW-0175">Coiled coil</keyword>
<keyword evidence="6 19" id="KW-0597">Phosphoprotein</keyword>
<dbReference type="InterPro" id="IPR003594">
    <property type="entry name" value="HATPase_dom"/>
</dbReference>
<dbReference type="SMART" id="SM00387">
    <property type="entry name" value="HATPase_c"/>
    <property type="match status" value="1"/>
</dbReference>
<evidence type="ECO:0000256" key="15">
    <source>
        <dbReference type="ARBA" id="ARBA00064003"/>
    </source>
</evidence>
<reference evidence="28 29" key="1">
    <citation type="journal article" date="1995" name="DNA Res.">
        <title>Sequence analysis of the genome of the unicellular cyanobacterium Synechocystis sp. strain PCC6803. I. Sequence features in the 1 Mb region from map positions 64% to 92% of the genome.</title>
        <authorList>
            <person name="Kaneko T."/>
            <person name="Tanaka A."/>
            <person name="Sato S."/>
            <person name="Kotani H."/>
            <person name="Sazuka T."/>
            <person name="Miyajima N."/>
            <person name="Sugiura M."/>
            <person name="Tabata S."/>
        </authorList>
    </citation>
    <scope>NUCLEOTIDE SEQUENCE [LARGE SCALE GENOMIC DNA]</scope>
    <source>
        <strain evidence="29">ATCC 27184 / PCC 6803 / Kazusa</strain>
    </source>
</reference>
<dbReference type="InterPro" id="IPR004358">
    <property type="entry name" value="Sig_transdc_His_kin-like_C"/>
</dbReference>
<evidence type="ECO:0000256" key="2">
    <source>
        <dbReference type="ARBA" id="ARBA00004651"/>
    </source>
</evidence>
<dbReference type="InterPro" id="IPR013655">
    <property type="entry name" value="PAS_fold_3"/>
</dbReference>
<proteinExistence type="inferred from homology"/>
<dbReference type="Pfam" id="PF01627">
    <property type="entry name" value="Hpt"/>
    <property type="match status" value="1"/>
</dbReference>
<comment type="subcellular location">
    <subcellularLocation>
        <location evidence="2">Cell membrane</location>
        <topology evidence="2">Multi-pass membrane protein</topology>
    </subcellularLocation>
</comment>
<dbReference type="InterPro" id="IPR000014">
    <property type="entry name" value="PAS"/>
</dbReference>
<dbReference type="Pfam" id="PF00072">
    <property type="entry name" value="Response_reg"/>
    <property type="match status" value="1"/>
</dbReference>
<dbReference type="Pfam" id="PF02518">
    <property type="entry name" value="HATPase_c"/>
    <property type="match status" value="1"/>
</dbReference>
<dbReference type="InterPro" id="IPR029016">
    <property type="entry name" value="GAF-like_dom_sf"/>
</dbReference>
<dbReference type="Pfam" id="PF00512">
    <property type="entry name" value="HisKA"/>
    <property type="match status" value="1"/>
</dbReference>
<protein>
    <recommendedName>
        <fullName evidence="17">Circadian input-output histidine kinase CikA</fullName>
        <ecNumber evidence="4">2.7.13.3</ecNumber>
    </recommendedName>
    <alternativeName>
        <fullName evidence="16">Sensory/regulatory protein RpfC</fullName>
    </alternativeName>
</protein>
<dbReference type="PIR" id="S75136">
    <property type="entry name" value="S75136"/>
</dbReference>
<dbReference type="InterPro" id="IPR003018">
    <property type="entry name" value="GAF"/>
</dbReference>
<dbReference type="SUPFAM" id="SSF47226">
    <property type="entry name" value="Histidine-containing phosphotransfer domain, HPT domain"/>
    <property type="match status" value="1"/>
</dbReference>
<evidence type="ECO:0000256" key="21">
    <source>
        <dbReference type="SAM" id="Phobius"/>
    </source>
</evidence>
<dbReference type="PROSITE" id="PS50894">
    <property type="entry name" value="HPT"/>
    <property type="match status" value="1"/>
</dbReference>
<keyword evidence="29" id="KW-1185">Reference proteome</keyword>
<evidence type="ECO:0000256" key="10">
    <source>
        <dbReference type="ARBA" id="ARBA00022777"/>
    </source>
</evidence>
<dbReference type="PROSITE" id="PS50112">
    <property type="entry name" value="PAS"/>
    <property type="match status" value="1"/>
</dbReference>
<reference evidence="28 29" key="2">
    <citation type="journal article" date="1996" name="DNA Res.">
        <title>Sequence analysis of the genome of the unicellular cyanobacterium Synechocystis sp. strain PCC6803. II. Sequence determination of the entire genome and assignment of potential protein-coding regions.</title>
        <authorList>
            <person name="Kaneko T."/>
            <person name="Sato S."/>
            <person name="Kotani H."/>
            <person name="Tanaka A."/>
            <person name="Asamizu E."/>
            <person name="Nakamura Y."/>
            <person name="Miyajima N."/>
            <person name="Hirosawa M."/>
            <person name="Sugiura M."/>
            <person name="Sasamoto S."/>
            <person name="Kimura T."/>
            <person name="Hosouchi T."/>
            <person name="Matsuno A."/>
            <person name="Muraki A."/>
            <person name="Nakazaki N."/>
            <person name="Naruo K."/>
            <person name="Okumura S."/>
            <person name="Shimpo S."/>
            <person name="Takeuchi C."/>
            <person name="Wada T."/>
            <person name="Watanabe A."/>
            <person name="Yamada M."/>
            <person name="Yasuda M."/>
            <person name="Tabata S."/>
        </authorList>
    </citation>
    <scope>NUCLEOTIDE SEQUENCE [LARGE SCALE GENOMIC DNA]</scope>
    <source>
        <strain evidence="29">ATCC 27184 / PCC 6803 / Kazusa</strain>
    </source>
</reference>
<feature type="modified residue" description="Phosphohistidine" evidence="18">
    <location>
        <position position="912"/>
    </location>
</feature>
<evidence type="ECO:0000256" key="11">
    <source>
        <dbReference type="ARBA" id="ARBA00022840"/>
    </source>
</evidence>
<keyword evidence="5" id="KW-1003">Cell membrane</keyword>
<dbReference type="SMART" id="SM00448">
    <property type="entry name" value="REC"/>
    <property type="match status" value="1"/>
</dbReference>
<evidence type="ECO:0000256" key="6">
    <source>
        <dbReference type="ARBA" id="ARBA00022553"/>
    </source>
</evidence>
<evidence type="ECO:0000259" key="25">
    <source>
        <dbReference type="PROSITE" id="PS50112"/>
    </source>
</evidence>
<dbReference type="GO" id="GO:0005524">
    <property type="term" value="F:ATP binding"/>
    <property type="evidence" value="ECO:0007669"/>
    <property type="project" value="UniProtKB-KW"/>
</dbReference>